<comment type="subunit">
    <text evidence="6">The basal body constitutes a major portion of the flagellar organelle and consists of a number of rings mounted on a central rod.</text>
</comment>
<comment type="function">
    <text evidence="5 6">Structural component of flagellum, the bacterial motility apparatus. Part of the rod structure of flagellar basal body.</text>
</comment>
<evidence type="ECO:0000259" key="7">
    <source>
        <dbReference type="Pfam" id="PF00460"/>
    </source>
</evidence>
<dbReference type="RefSeq" id="WP_228856729.1">
    <property type="nucleotide sequence ID" value="NZ_AP024086.1"/>
</dbReference>
<comment type="similarity">
    <text evidence="2 6">Belongs to the flagella basal body rod proteins family.</text>
</comment>
<dbReference type="InterPro" id="IPR001444">
    <property type="entry name" value="Flag_bb_rod_N"/>
</dbReference>
<dbReference type="AlphaFoldDB" id="A0A8D5JGU4"/>
<keyword evidence="8" id="KW-0969">Cilium</keyword>
<dbReference type="InterPro" id="IPR006300">
    <property type="entry name" value="FlgB"/>
</dbReference>
<keyword evidence="9" id="KW-1185">Reference proteome</keyword>
<dbReference type="GO" id="GO:0030694">
    <property type="term" value="C:bacterial-type flagellum basal body, rod"/>
    <property type="evidence" value="ECO:0007669"/>
    <property type="project" value="InterPro"/>
</dbReference>
<dbReference type="KEGG" id="dbk:DGMP_13120"/>
<dbReference type="Pfam" id="PF00460">
    <property type="entry name" value="Flg_bb_rod"/>
    <property type="match status" value="1"/>
</dbReference>
<evidence type="ECO:0000256" key="4">
    <source>
        <dbReference type="ARBA" id="ARBA00023143"/>
    </source>
</evidence>
<proteinExistence type="inferred from homology"/>
<gene>
    <name evidence="8" type="primary">flgB</name>
    <name evidence="8" type="ORF">DGMP_13120</name>
</gene>
<dbReference type="GO" id="GO:0071973">
    <property type="term" value="P:bacterial-type flagellum-dependent cell motility"/>
    <property type="evidence" value="ECO:0007669"/>
    <property type="project" value="InterPro"/>
</dbReference>
<protein>
    <recommendedName>
        <fullName evidence="3 6">Flagellar basal body rod protein FlgB</fullName>
    </recommendedName>
</protein>
<evidence type="ECO:0000256" key="2">
    <source>
        <dbReference type="ARBA" id="ARBA00009677"/>
    </source>
</evidence>
<accession>A0A8D5JGU4</accession>
<comment type="subcellular location">
    <subcellularLocation>
        <location evidence="1 6">Bacterial flagellum basal body</location>
    </subcellularLocation>
</comment>
<evidence type="ECO:0000256" key="5">
    <source>
        <dbReference type="ARBA" id="ARBA00024934"/>
    </source>
</evidence>
<evidence type="ECO:0000313" key="8">
    <source>
        <dbReference type="EMBL" id="BCL60619.1"/>
    </source>
</evidence>
<keyword evidence="8" id="KW-0282">Flagellum</keyword>
<dbReference type="Proteomes" id="UP000826725">
    <property type="component" value="Chromosome"/>
</dbReference>
<dbReference type="EMBL" id="AP024086">
    <property type="protein sequence ID" value="BCL60619.1"/>
    <property type="molecule type" value="Genomic_DNA"/>
</dbReference>
<sequence>MDPIRPFDSQMALLKKVLDLRADKSQIISANIANAETPGYSRAVFDFEDELDNAIHRGKTIDLAKSNEKHITLAPANFESVVGKVTHVQDKTGIGDRNGVNVAQEMIDLSENEIMYETSAQLLKKKLNLLKYVISGGQ</sequence>
<feature type="domain" description="Flagellar basal body rod protein N-terminal" evidence="7">
    <location>
        <begin position="27"/>
        <end position="40"/>
    </location>
</feature>
<evidence type="ECO:0000256" key="3">
    <source>
        <dbReference type="ARBA" id="ARBA00014376"/>
    </source>
</evidence>
<evidence type="ECO:0000256" key="1">
    <source>
        <dbReference type="ARBA" id="ARBA00004117"/>
    </source>
</evidence>
<keyword evidence="4 6" id="KW-0975">Bacterial flagellum</keyword>
<dbReference type="NCBIfam" id="TIGR01396">
    <property type="entry name" value="FlgB"/>
    <property type="match status" value="1"/>
</dbReference>
<keyword evidence="8" id="KW-0966">Cell projection</keyword>
<name>A0A8D5JGU4_9BACT</name>
<evidence type="ECO:0000313" key="9">
    <source>
        <dbReference type="Proteomes" id="UP000826725"/>
    </source>
</evidence>
<dbReference type="PIRSF" id="PIRSF002889">
    <property type="entry name" value="Rod_FlgB"/>
    <property type="match status" value="1"/>
</dbReference>
<organism evidence="8 9">
    <name type="scientific">Desulfomarina profundi</name>
    <dbReference type="NCBI Taxonomy" id="2772557"/>
    <lineage>
        <taxon>Bacteria</taxon>
        <taxon>Pseudomonadati</taxon>
        <taxon>Thermodesulfobacteriota</taxon>
        <taxon>Desulfobulbia</taxon>
        <taxon>Desulfobulbales</taxon>
        <taxon>Desulfobulbaceae</taxon>
        <taxon>Desulfomarina</taxon>
    </lineage>
</organism>
<reference evidence="8" key="1">
    <citation type="submission" date="2020-09" db="EMBL/GenBank/DDBJ databases">
        <title>Desulfogranum mesoprofundum gen. nov., sp. nov., a novel mesophilic, sulfate-reducing chemolithoautotroph isolated from a deep-sea hydrothermal vent chimney in the Suiyo Seamount.</title>
        <authorList>
            <person name="Hashimoto Y."/>
            <person name="Nakagawa S."/>
        </authorList>
    </citation>
    <scope>NUCLEOTIDE SEQUENCE</scope>
    <source>
        <strain evidence="8">KT2</strain>
    </source>
</reference>
<evidence type="ECO:0000256" key="6">
    <source>
        <dbReference type="PIRNR" id="PIRNR002889"/>
    </source>
</evidence>